<evidence type="ECO:0000313" key="1">
    <source>
        <dbReference type="EMBL" id="SHH43071.1"/>
    </source>
</evidence>
<gene>
    <name evidence="1" type="ORF">SAMN02744040_01948</name>
</gene>
<reference evidence="2" key="1">
    <citation type="submission" date="2016-11" db="EMBL/GenBank/DDBJ databases">
        <authorList>
            <person name="Varghese N."/>
            <person name="Submissions S."/>
        </authorList>
    </citation>
    <scope>NUCLEOTIDE SEQUENCE [LARGE SCALE GENOMIC DNA]</scope>
    <source>
        <strain evidence="2">DSM 15285</strain>
    </source>
</reference>
<accession>A0A1M5SWX3</accession>
<name>A0A1M5SWX3_9FIRM</name>
<organism evidence="1 2">
    <name type="scientific">Tepidibacter thalassicus DSM 15285</name>
    <dbReference type="NCBI Taxonomy" id="1123350"/>
    <lineage>
        <taxon>Bacteria</taxon>
        <taxon>Bacillati</taxon>
        <taxon>Bacillota</taxon>
        <taxon>Clostridia</taxon>
        <taxon>Peptostreptococcales</taxon>
        <taxon>Peptostreptococcaceae</taxon>
        <taxon>Tepidibacter</taxon>
    </lineage>
</organism>
<dbReference type="EMBL" id="FQXH01000025">
    <property type="protein sequence ID" value="SHH43071.1"/>
    <property type="molecule type" value="Genomic_DNA"/>
</dbReference>
<proteinExistence type="predicted"/>
<sequence length="48" mass="5719">MDRNEFNELDILNQIEYFNKKLKENLSISKICKNIGIARTTVTDRFKI</sequence>
<dbReference type="AlphaFoldDB" id="A0A1M5SWX3"/>
<evidence type="ECO:0000313" key="2">
    <source>
        <dbReference type="Proteomes" id="UP000242520"/>
    </source>
</evidence>
<keyword evidence="2" id="KW-1185">Reference proteome</keyword>
<dbReference type="Proteomes" id="UP000242520">
    <property type="component" value="Unassembled WGS sequence"/>
</dbReference>
<dbReference type="RefSeq" id="WP_178137486.1">
    <property type="nucleotide sequence ID" value="NZ_FQXH01000025.1"/>
</dbReference>
<evidence type="ECO:0008006" key="3">
    <source>
        <dbReference type="Google" id="ProtNLM"/>
    </source>
</evidence>
<protein>
    <recommendedName>
        <fullName evidence="3">Homeodomain-like domain-containing protein</fullName>
    </recommendedName>
</protein>